<feature type="transmembrane region" description="Helical" evidence="1">
    <location>
        <begin position="54"/>
        <end position="78"/>
    </location>
</feature>
<feature type="transmembrane region" description="Helical" evidence="1">
    <location>
        <begin position="103"/>
        <end position="123"/>
    </location>
</feature>
<evidence type="ECO:0000313" key="3">
    <source>
        <dbReference type="Proteomes" id="UP001597267"/>
    </source>
</evidence>
<proteinExistence type="predicted"/>
<comment type="caution">
    <text evidence="2">The sequence shown here is derived from an EMBL/GenBank/DDBJ whole genome shotgun (WGS) entry which is preliminary data.</text>
</comment>
<sequence length="405" mass="46740">MLELWRKRLRQHQAQQFKYLRLVFNDHFVIAVIFLIGALALGYANVLKLIQQSYWWGPLVIAGIYTFVLSIGHLATLFESADSTFLLPKESDLFHYLVAARKYSLLVPTLVLILTGVAVFPFAMVIAPNFSLTSGITAVIALWILKDLQLWLEFLNCYAVPGKKTAWYMEKGYFYLISFIVLGVGVYVTPIISVIAALILNLLIRRNVTNEALEGQLKFQEVIVQETGRQFRILKIYNLFTDIPSLQRSAKRRKYLDWLVNRLPKNHKQSYLYLFGRGFLRGTEYLGFYMRFLVIGTLILFFIKQLWLAVILYLLLLYLSGFQLLPFYDQYDSIVFTKLYPVAVQDKLKSFQQLLWLVLGLQWLITSIPLLVTFGLTVMSGLMVLVGLIFTGAFILGYTQMRLKN</sequence>
<evidence type="ECO:0000256" key="1">
    <source>
        <dbReference type="SAM" id="Phobius"/>
    </source>
</evidence>
<organism evidence="2 3">
    <name type="scientific">Agrilactobacillus yilanensis</name>
    <dbReference type="NCBI Taxonomy" id="2485997"/>
    <lineage>
        <taxon>Bacteria</taxon>
        <taxon>Bacillati</taxon>
        <taxon>Bacillota</taxon>
        <taxon>Bacilli</taxon>
        <taxon>Lactobacillales</taxon>
        <taxon>Lactobacillaceae</taxon>
        <taxon>Agrilactobacillus</taxon>
    </lineage>
</organism>
<dbReference type="RefSeq" id="WP_164506979.1">
    <property type="nucleotide sequence ID" value="NZ_JBHTOP010000026.1"/>
</dbReference>
<feature type="transmembrane region" description="Helical" evidence="1">
    <location>
        <begin position="285"/>
        <end position="303"/>
    </location>
</feature>
<keyword evidence="3" id="KW-1185">Reference proteome</keyword>
<dbReference type="InterPro" id="IPR010288">
    <property type="entry name" value="EcsB_ABC"/>
</dbReference>
<keyword evidence="1" id="KW-0812">Transmembrane</keyword>
<feature type="transmembrane region" description="Helical" evidence="1">
    <location>
        <begin position="172"/>
        <end position="200"/>
    </location>
</feature>
<keyword evidence="1" id="KW-0472">Membrane</keyword>
<feature type="transmembrane region" description="Helical" evidence="1">
    <location>
        <begin position="130"/>
        <end position="152"/>
    </location>
</feature>
<gene>
    <name evidence="2" type="ORF">ACFQ5M_11490</name>
</gene>
<protein>
    <submittedName>
        <fullName evidence="2">ABC transporter permease</fullName>
    </submittedName>
</protein>
<dbReference type="EMBL" id="JBHTOP010000026">
    <property type="protein sequence ID" value="MFD1672724.1"/>
    <property type="molecule type" value="Genomic_DNA"/>
</dbReference>
<keyword evidence="1" id="KW-1133">Transmembrane helix</keyword>
<feature type="transmembrane region" description="Helical" evidence="1">
    <location>
        <begin position="309"/>
        <end position="328"/>
    </location>
</feature>
<dbReference type="Pfam" id="PF05975">
    <property type="entry name" value="EcsB"/>
    <property type="match status" value="1"/>
</dbReference>
<feature type="transmembrane region" description="Helical" evidence="1">
    <location>
        <begin position="354"/>
        <end position="372"/>
    </location>
</feature>
<feature type="transmembrane region" description="Helical" evidence="1">
    <location>
        <begin position="28"/>
        <end position="47"/>
    </location>
</feature>
<name>A0ABW4J9K4_9LACO</name>
<reference evidence="3" key="1">
    <citation type="journal article" date="2019" name="Int. J. Syst. Evol. Microbiol.">
        <title>The Global Catalogue of Microorganisms (GCM) 10K type strain sequencing project: providing services to taxonomists for standard genome sequencing and annotation.</title>
        <authorList>
            <consortium name="The Broad Institute Genomics Platform"/>
            <consortium name="The Broad Institute Genome Sequencing Center for Infectious Disease"/>
            <person name="Wu L."/>
            <person name="Ma J."/>
        </authorList>
    </citation>
    <scope>NUCLEOTIDE SEQUENCE [LARGE SCALE GENOMIC DNA]</scope>
    <source>
        <strain evidence="3">CCM 8896</strain>
    </source>
</reference>
<dbReference type="PIRSF" id="PIRSF037259">
    <property type="entry name" value="EcsB_ABC"/>
    <property type="match status" value="1"/>
</dbReference>
<evidence type="ECO:0000313" key="2">
    <source>
        <dbReference type="EMBL" id="MFD1672724.1"/>
    </source>
</evidence>
<feature type="transmembrane region" description="Helical" evidence="1">
    <location>
        <begin position="378"/>
        <end position="399"/>
    </location>
</feature>
<accession>A0ABW4J9K4</accession>
<dbReference type="Proteomes" id="UP001597267">
    <property type="component" value="Unassembled WGS sequence"/>
</dbReference>